<evidence type="ECO:0000256" key="1">
    <source>
        <dbReference type="SAM" id="SignalP"/>
    </source>
</evidence>
<evidence type="ECO:0000313" key="4">
    <source>
        <dbReference type="Proteomes" id="UP001620626"/>
    </source>
</evidence>
<dbReference type="SUPFAM" id="SSF49899">
    <property type="entry name" value="Concanavalin A-like lectins/glucanases"/>
    <property type="match status" value="1"/>
</dbReference>
<keyword evidence="4" id="KW-1185">Reference proteome</keyword>
<feature type="signal peptide" evidence="1">
    <location>
        <begin position="1"/>
        <end position="24"/>
    </location>
</feature>
<feature type="domain" description="B30.2/SPRY" evidence="2">
    <location>
        <begin position="65"/>
        <end position="257"/>
    </location>
</feature>
<keyword evidence="1" id="KW-0732">Signal</keyword>
<dbReference type="InterPro" id="IPR043136">
    <property type="entry name" value="B30.2/SPRY_sf"/>
</dbReference>
<sequence>MATFNVALLIILIGIWFIASSIRADEQQNKTENGEDIKHLFGLDEIRENQNLIAEKMLEISAKLEQIENGKCNNQNALFHFHSLPIYRWNATDCHPKIVINESTNAIQRNATGTEAAPIQIMPSAAAGRIGIIYTEYRILAGKGPTFIGLSSKEMTLDHWLGYDPVSYGYANFGRIESENANGNYENISDNVPSFRIGDIGGCGLNWATRQVFFTKNGQRLNITNLYVDEGAADLYPTVSLNRHGDVVEANFGPIFKYDLSNEF</sequence>
<dbReference type="PROSITE" id="PS50188">
    <property type="entry name" value="B302_SPRY"/>
    <property type="match status" value="1"/>
</dbReference>
<protein>
    <recommendedName>
        <fullName evidence="2">B30.2/SPRY domain-containing protein</fullName>
    </recommendedName>
</protein>
<dbReference type="InterPro" id="IPR013320">
    <property type="entry name" value="ConA-like_dom_sf"/>
</dbReference>
<dbReference type="SMART" id="SM00449">
    <property type="entry name" value="SPRY"/>
    <property type="match status" value="1"/>
</dbReference>
<evidence type="ECO:0000313" key="3">
    <source>
        <dbReference type="EMBL" id="KAL3086208.1"/>
    </source>
</evidence>
<dbReference type="CDD" id="cd12885">
    <property type="entry name" value="SPRY_RanBP_like"/>
    <property type="match status" value="1"/>
</dbReference>
<dbReference type="InterPro" id="IPR044736">
    <property type="entry name" value="Gid1/RanBPM/SPLA_SPRY"/>
</dbReference>
<dbReference type="EMBL" id="JBICBT010001046">
    <property type="protein sequence ID" value="KAL3086208.1"/>
    <property type="molecule type" value="Genomic_DNA"/>
</dbReference>
<feature type="chain" id="PRO_5044809792" description="B30.2/SPRY domain-containing protein" evidence="1">
    <location>
        <begin position="25"/>
        <end position="264"/>
    </location>
</feature>
<comment type="caution">
    <text evidence="3">The sequence shown here is derived from an EMBL/GenBank/DDBJ whole genome shotgun (WGS) entry which is preliminary data.</text>
</comment>
<organism evidence="3 4">
    <name type="scientific">Heterodera trifolii</name>
    <dbReference type="NCBI Taxonomy" id="157864"/>
    <lineage>
        <taxon>Eukaryota</taxon>
        <taxon>Metazoa</taxon>
        <taxon>Ecdysozoa</taxon>
        <taxon>Nematoda</taxon>
        <taxon>Chromadorea</taxon>
        <taxon>Rhabditida</taxon>
        <taxon>Tylenchina</taxon>
        <taxon>Tylenchomorpha</taxon>
        <taxon>Tylenchoidea</taxon>
        <taxon>Heteroderidae</taxon>
        <taxon>Heteroderinae</taxon>
        <taxon>Heterodera</taxon>
    </lineage>
</organism>
<dbReference type="InterPro" id="IPR001870">
    <property type="entry name" value="B30.2/SPRY"/>
</dbReference>
<gene>
    <name evidence="3" type="ORF">niasHT_040000</name>
</gene>
<proteinExistence type="predicted"/>
<dbReference type="AlphaFoldDB" id="A0ABD2J750"/>
<evidence type="ECO:0000259" key="2">
    <source>
        <dbReference type="PROSITE" id="PS50188"/>
    </source>
</evidence>
<dbReference type="InterPro" id="IPR003877">
    <property type="entry name" value="SPRY_dom"/>
</dbReference>
<dbReference type="Gene3D" id="2.60.120.920">
    <property type="match status" value="1"/>
</dbReference>
<dbReference type="Pfam" id="PF00622">
    <property type="entry name" value="SPRY"/>
    <property type="match status" value="1"/>
</dbReference>
<name>A0ABD2J750_9BILA</name>
<dbReference type="Proteomes" id="UP001620626">
    <property type="component" value="Unassembled WGS sequence"/>
</dbReference>
<reference evidence="3 4" key="1">
    <citation type="submission" date="2024-10" db="EMBL/GenBank/DDBJ databases">
        <authorList>
            <person name="Kim D."/>
        </authorList>
    </citation>
    <scope>NUCLEOTIDE SEQUENCE [LARGE SCALE GENOMIC DNA]</scope>
    <source>
        <strain evidence="3">BH-2024</strain>
    </source>
</reference>
<accession>A0ABD2J750</accession>